<feature type="domain" description="Kinetochore protein Ndc80 CH" evidence="13">
    <location>
        <begin position="40"/>
        <end position="168"/>
    </location>
</feature>
<evidence type="ECO:0000256" key="9">
    <source>
        <dbReference type="ARBA" id="ARBA00023328"/>
    </source>
</evidence>
<dbReference type="GeneID" id="9591859"/>
<evidence type="ECO:0000256" key="6">
    <source>
        <dbReference type="ARBA" id="ARBA00023054"/>
    </source>
</evidence>
<protein>
    <recommendedName>
        <fullName evidence="10">Kinetochore protein NDC80</fullName>
    </recommendedName>
</protein>
<dbReference type="InterPro" id="IPR038273">
    <property type="entry name" value="Ndc80_sf"/>
</dbReference>
<dbReference type="InterPro" id="IPR055260">
    <property type="entry name" value="Ndc80_CH"/>
</dbReference>
<evidence type="ECO:0000313" key="14">
    <source>
        <dbReference type="EMBL" id="EFI93469.1"/>
    </source>
</evidence>
<dbReference type="GO" id="GO:0051301">
    <property type="term" value="P:cell division"/>
    <property type="evidence" value="ECO:0007669"/>
    <property type="project" value="UniProtKB-UniRule"/>
</dbReference>
<dbReference type="RefSeq" id="XP_003028372.1">
    <property type="nucleotide sequence ID" value="XM_003028326.1"/>
</dbReference>
<comment type="similarity">
    <text evidence="1 10">Belongs to the NDC80/HEC1 family.</text>
</comment>
<evidence type="ECO:0000256" key="5">
    <source>
        <dbReference type="ARBA" id="ARBA00022838"/>
    </source>
</evidence>
<dbReference type="AlphaFoldDB" id="D8QFT6"/>
<evidence type="ECO:0000256" key="8">
    <source>
        <dbReference type="ARBA" id="ARBA00023306"/>
    </source>
</evidence>
<evidence type="ECO:0000256" key="1">
    <source>
        <dbReference type="ARBA" id="ARBA00007050"/>
    </source>
</evidence>
<comment type="subcellular location">
    <subcellularLocation>
        <location evidence="10">Chromosome</location>
        <location evidence="10">Centromere</location>
        <location evidence="10">Kinetochore</location>
    </subcellularLocation>
    <subcellularLocation>
        <location evidence="10">Nucleus</location>
    </subcellularLocation>
</comment>
<keyword evidence="6 11" id="KW-0175">Coiled coil</keyword>
<dbReference type="HOGENOM" id="CLU_012583_1_1_1"/>
<dbReference type="InParanoid" id="D8QFT6"/>
<evidence type="ECO:0000313" key="15">
    <source>
        <dbReference type="Proteomes" id="UP000007431"/>
    </source>
</evidence>
<dbReference type="PANTHER" id="PTHR10643">
    <property type="entry name" value="KINETOCHORE PROTEIN NDC80"/>
    <property type="match status" value="1"/>
</dbReference>
<sequence length="581" mass="65522">MMRSQAGNPLLMSASKPNVGRTPLNNVRRGSMWPGQAGPSQATGPQASGKDPRPLREKSYQALMRRDIIEYLRSCGMEITNATLANITAKDFRSIFNYLIQMLDPAYPFNPGARLEEEFVPALKAQRYPFAHTISNNWLAAPASMHSWPSLLGVLHWLVELCKLKEHYVKSSHPTLQLTANIPDEFDSVYEHRALAFEYYANSYAMWLEGADDFPEPTQELEERYARKVEKVQQELDEINKQTVAAREQLKELRASADPITKLLEQNKLLKSDSVKMRGILDVKAKKKGKLQNEILDLKATLMKNESDLEQLHAEHEKYLGIVRTQNLSLEEVQQMNTSYETLTRTTEELKTKLLEAQRAVHSTEIAVTHRSTAAEEALDAYENLLATLGLFPPLQPPWEDIDLSLQLNTAAGDTRDLLVGADVNQVVLPTLEEIAARKRAERAALENEKMQLDDALERVTLACENLEDENGQLQNKADAINEQADNLRDAAQQEAYVASQEASRLERELAHARTVALANGMGVKSKLSALQISYKEQIEKVDRLKEQTIHAIVKSSEDIAEMKKEVAQHLNEMREFAEAD</sequence>
<evidence type="ECO:0000256" key="2">
    <source>
        <dbReference type="ARBA" id="ARBA00022454"/>
    </source>
</evidence>
<keyword evidence="3 10" id="KW-0132">Cell division</keyword>
<dbReference type="GO" id="GO:0031262">
    <property type="term" value="C:Ndc80 complex"/>
    <property type="evidence" value="ECO:0007669"/>
    <property type="project" value="UniProtKB-UniRule"/>
</dbReference>
<feature type="coiled-coil region" evidence="11">
    <location>
        <begin position="218"/>
        <end position="256"/>
    </location>
</feature>
<dbReference type="Proteomes" id="UP000007431">
    <property type="component" value="Unassembled WGS sequence"/>
</dbReference>
<reference evidence="14 15" key="1">
    <citation type="journal article" date="2010" name="Nat. Biotechnol.">
        <title>Genome sequence of the model mushroom Schizophyllum commune.</title>
        <authorList>
            <person name="Ohm R.A."/>
            <person name="de Jong J.F."/>
            <person name="Lugones L.G."/>
            <person name="Aerts A."/>
            <person name="Kothe E."/>
            <person name="Stajich J.E."/>
            <person name="de Vries R.P."/>
            <person name="Record E."/>
            <person name="Levasseur A."/>
            <person name="Baker S.E."/>
            <person name="Bartholomew K.A."/>
            <person name="Coutinho P.M."/>
            <person name="Erdmann S."/>
            <person name="Fowler T.J."/>
            <person name="Gathman A.C."/>
            <person name="Lombard V."/>
            <person name="Henrissat B."/>
            <person name="Knabe N."/>
            <person name="Kuees U."/>
            <person name="Lilly W.W."/>
            <person name="Lindquist E."/>
            <person name="Lucas S."/>
            <person name="Magnuson J.K."/>
            <person name="Piumi F."/>
            <person name="Raudaskoski M."/>
            <person name="Salamov A."/>
            <person name="Schmutz J."/>
            <person name="Schwarze F.W.M.R."/>
            <person name="vanKuyk P.A."/>
            <person name="Horton J.S."/>
            <person name="Grigoriev I.V."/>
            <person name="Woesten H.A.B."/>
        </authorList>
    </citation>
    <scope>NUCLEOTIDE SEQUENCE [LARGE SCALE GENOMIC DNA]</scope>
    <source>
        <strain evidence="15">H4-8 / FGSC 9210</strain>
    </source>
</reference>
<keyword evidence="2 10" id="KW-0158">Chromosome</keyword>
<organism evidence="15">
    <name type="scientific">Schizophyllum commune (strain H4-8 / FGSC 9210)</name>
    <name type="common">Split gill fungus</name>
    <dbReference type="NCBI Taxonomy" id="578458"/>
    <lineage>
        <taxon>Eukaryota</taxon>
        <taxon>Fungi</taxon>
        <taxon>Dikarya</taxon>
        <taxon>Basidiomycota</taxon>
        <taxon>Agaricomycotina</taxon>
        <taxon>Agaricomycetes</taxon>
        <taxon>Agaricomycetidae</taxon>
        <taxon>Agaricales</taxon>
        <taxon>Schizophyllaceae</taxon>
        <taxon>Schizophyllum</taxon>
    </lineage>
</organism>
<dbReference type="InterPro" id="IPR005550">
    <property type="entry name" value="Kinetochore_Ndc80"/>
</dbReference>
<keyword evidence="7 10" id="KW-0539">Nucleus</keyword>
<evidence type="ECO:0000256" key="10">
    <source>
        <dbReference type="RuleBase" id="RU368072"/>
    </source>
</evidence>
<proteinExistence type="inferred from homology"/>
<evidence type="ECO:0000256" key="4">
    <source>
        <dbReference type="ARBA" id="ARBA00022776"/>
    </source>
</evidence>
<dbReference type="eggNOG" id="KOG0995">
    <property type="taxonomic scope" value="Eukaryota"/>
</dbReference>
<feature type="coiled-coil region" evidence="11">
    <location>
        <begin position="429"/>
        <end position="580"/>
    </location>
</feature>
<keyword evidence="9 10" id="KW-0137">Centromere</keyword>
<dbReference type="VEuPathDB" id="FungiDB:SCHCODRAFT_02514520"/>
<feature type="region of interest" description="Disordered" evidence="12">
    <location>
        <begin position="1"/>
        <end position="55"/>
    </location>
</feature>
<comment type="subunit">
    <text evidence="10">Component of the NDC80 complex.</text>
</comment>
<dbReference type="Gene3D" id="1.10.418.30">
    <property type="entry name" value="Ncd80 complex, Ncd80 subunit"/>
    <property type="match status" value="1"/>
</dbReference>
<dbReference type="OrthoDB" id="7459479at2759"/>
<evidence type="ECO:0000259" key="13">
    <source>
        <dbReference type="Pfam" id="PF03801"/>
    </source>
</evidence>
<comment type="function">
    <text evidence="10">Acts as a component of the essential kinetochore-associated NDC80 complex, which is required for chromosome segregation and spindle checkpoint activity.</text>
</comment>
<evidence type="ECO:0000256" key="12">
    <source>
        <dbReference type="SAM" id="MobiDB-lite"/>
    </source>
</evidence>
<evidence type="ECO:0000256" key="3">
    <source>
        <dbReference type="ARBA" id="ARBA00022618"/>
    </source>
</evidence>
<dbReference type="OMA" id="NKSWLMT"/>
<keyword evidence="15" id="KW-1185">Reference proteome</keyword>
<dbReference type="FunCoup" id="D8QFT6">
    <property type="interactions" value="194"/>
</dbReference>
<keyword evidence="8 10" id="KW-0131">Cell cycle</keyword>
<dbReference type="PANTHER" id="PTHR10643:SF2">
    <property type="entry name" value="KINETOCHORE PROTEIN NDC80 HOMOLOG"/>
    <property type="match status" value="1"/>
</dbReference>
<dbReference type="STRING" id="578458.D8QFT6"/>
<dbReference type="GO" id="GO:0005634">
    <property type="term" value="C:nucleus"/>
    <property type="evidence" value="ECO:0007669"/>
    <property type="project" value="UniProtKB-SubCell"/>
</dbReference>
<dbReference type="Pfam" id="PF03801">
    <property type="entry name" value="Ndc80_HEC"/>
    <property type="match status" value="1"/>
</dbReference>
<name>D8QFT6_SCHCM</name>
<evidence type="ECO:0000256" key="11">
    <source>
        <dbReference type="SAM" id="Coils"/>
    </source>
</evidence>
<accession>D8QFT6</accession>
<dbReference type="GO" id="GO:0051315">
    <property type="term" value="P:attachment of mitotic spindle microtubules to kinetochore"/>
    <property type="evidence" value="ECO:0007669"/>
    <property type="project" value="UniProtKB-UniRule"/>
</dbReference>
<evidence type="ECO:0000256" key="7">
    <source>
        <dbReference type="ARBA" id="ARBA00023242"/>
    </source>
</evidence>
<keyword evidence="5 10" id="KW-0995">Kinetochore</keyword>
<gene>
    <name evidence="14" type="ORF">SCHCODRAFT_17336</name>
</gene>
<keyword evidence="4 10" id="KW-0498">Mitosis</keyword>
<dbReference type="KEGG" id="scm:SCHCO_02514520"/>
<dbReference type="EMBL" id="GL377311">
    <property type="protein sequence ID" value="EFI93469.1"/>
    <property type="molecule type" value="Genomic_DNA"/>
</dbReference>